<dbReference type="Pfam" id="PF17917">
    <property type="entry name" value="RT_RNaseH"/>
    <property type="match status" value="1"/>
</dbReference>
<dbReference type="Proteomes" id="UP000225706">
    <property type="component" value="Unassembled WGS sequence"/>
</dbReference>
<protein>
    <submittedName>
        <fullName evidence="10">Transposon Ty3-G Gag-Pol polyprotein</fullName>
    </submittedName>
</protein>
<comment type="caution">
    <text evidence="10">The sequence shown here is derived from an EMBL/GenBank/DDBJ whole genome shotgun (WGS) entry which is preliminary data.</text>
</comment>
<dbReference type="OrthoDB" id="5984086at2759"/>
<evidence type="ECO:0000313" key="11">
    <source>
        <dbReference type="Proteomes" id="UP000225706"/>
    </source>
</evidence>
<dbReference type="InterPro" id="IPR050951">
    <property type="entry name" value="Retrovirus_Pol_polyprotein"/>
</dbReference>
<dbReference type="Gene3D" id="3.10.10.10">
    <property type="entry name" value="HIV Type 1 Reverse Transcriptase, subunit A, domain 1"/>
    <property type="match status" value="2"/>
</dbReference>
<feature type="domain" description="Reverse transcriptase" evidence="8">
    <location>
        <begin position="406"/>
        <end position="583"/>
    </location>
</feature>
<keyword evidence="11" id="KW-1185">Reference proteome</keyword>
<dbReference type="Gene3D" id="3.30.70.270">
    <property type="match status" value="2"/>
</dbReference>
<evidence type="ECO:0000256" key="5">
    <source>
        <dbReference type="ARBA" id="ARBA00022801"/>
    </source>
</evidence>
<dbReference type="Pfam" id="PF00078">
    <property type="entry name" value="RVT_1"/>
    <property type="match status" value="1"/>
</dbReference>
<dbReference type="InterPro" id="IPR000477">
    <property type="entry name" value="RT_dom"/>
</dbReference>
<dbReference type="InterPro" id="IPR036397">
    <property type="entry name" value="RNaseH_sf"/>
</dbReference>
<dbReference type="FunFam" id="1.10.340.70:FF:000003">
    <property type="entry name" value="Protein CBG25708"/>
    <property type="match status" value="1"/>
</dbReference>
<evidence type="ECO:0000256" key="6">
    <source>
        <dbReference type="ARBA" id="ARBA00022918"/>
    </source>
</evidence>
<gene>
    <name evidence="10" type="primary">TY3B-G</name>
    <name evidence="10" type="ORF">AWC38_SpisGene17798</name>
</gene>
<dbReference type="Gene3D" id="3.30.420.10">
    <property type="entry name" value="Ribonuclease H-like superfamily/Ribonuclease H"/>
    <property type="match status" value="1"/>
</dbReference>
<keyword evidence="5" id="KW-0378">Hydrolase</keyword>
<dbReference type="Pfam" id="PF00665">
    <property type="entry name" value="rve"/>
    <property type="match status" value="1"/>
</dbReference>
<dbReference type="PROSITE" id="PS50878">
    <property type="entry name" value="RT_POL"/>
    <property type="match status" value="1"/>
</dbReference>
<dbReference type="GO" id="GO:0003964">
    <property type="term" value="F:RNA-directed DNA polymerase activity"/>
    <property type="evidence" value="ECO:0007669"/>
    <property type="project" value="UniProtKB-KW"/>
</dbReference>
<dbReference type="InterPro" id="IPR043502">
    <property type="entry name" value="DNA/RNA_pol_sf"/>
</dbReference>
<dbReference type="FunFam" id="3.10.20.370:FF:000001">
    <property type="entry name" value="Retrovirus-related Pol polyprotein from transposon 17.6-like protein"/>
    <property type="match status" value="1"/>
</dbReference>
<evidence type="ECO:0000256" key="1">
    <source>
        <dbReference type="ARBA" id="ARBA00022679"/>
    </source>
</evidence>
<dbReference type="PROSITE" id="PS50994">
    <property type="entry name" value="INTEGRASE"/>
    <property type="match status" value="1"/>
</dbReference>
<dbReference type="InterPro" id="IPR041588">
    <property type="entry name" value="Integrase_H2C2"/>
</dbReference>
<keyword evidence="4" id="KW-0255">Endonuclease</keyword>
<evidence type="ECO:0000259" key="8">
    <source>
        <dbReference type="PROSITE" id="PS50878"/>
    </source>
</evidence>
<dbReference type="InterPro" id="IPR012337">
    <property type="entry name" value="RNaseH-like_sf"/>
</dbReference>
<dbReference type="GO" id="GO:0016787">
    <property type="term" value="F:hydrolase activity"/>
    <property type="evidence" value="ECO:0007669"/>
    <property type="project" value="UniProtKB-KW"/>
</dbReference>
<feature type="compositionally biased region" description="Acidic residues" evidence="7">
    <location>
        <begin position="1090"/>
        <end position="1105"/>
    </location>
</feature>
<evidence type="ECO:0000313" key="10">
    <source>
        <dbReference type="EMBL" id="PFX17850.1"/>
    </source>
</evidence>
<keyword evidence="1" id="KW-0808">Transferase</keyword>
<name>A0A2B4RMW2_STYPI</name>
<dbReference type="AlphaFoldDB" id="A0A2B4RMW2"/>
<dbReference type="EMBL" id="LSMT01000445">
    <property type="protein sequence ID" value="PFX17850.1"/>
    <property type="molecule type" value="Genomic_DNA"/>
</dbReference>
<proteinExistence type="predicted"/>
<feature type="compositionally biased region" description="Basic and acidic residues" evidence="7">
    <location>
        <begin position="1106"/>
        <end position="1139"/>
    </location>
</feature>
<organism evidence="10 11">
    <name type="scientific">Stylophora pistillata</name>
    <name type="common">Smooth cauliflower coral</name>
    <dbReference type="NCBI Taxonomy" id="50429"/>
    <lineage>
        <taxon>Eukaryota</taxon>
        <taxon>Metazoa</taxon>
        <taxon>Cnidaria</taxon>
        <taxon>Anthozoa</taxon>
        <taxon>Hexacorallia</taxon>
        <taxon>Scleractinia</taxon>
        <taxon>Astrocoeniina</taxon>
        <taxon>Pocilloporidae</taxon>
        <taxon>Stylophora</taxon>
    </lineage>
</organism>
<dbReference type="InterPro" id="IPR001584">
    <property type="entry name" value="Integrase_cat-core"/>
</dbReference>
<dbReference type="CDD" id="cd01647">
    <property type="entry name" value="RT_LTR"/>
    <property type="match status" value="1"/>
</dbReference>
<accession>A0A2B4RMW2</accession>
<dbReference type="PANTHER" id="PTHR37984">
    <property type="entry name" value="PROTEIN CBG26694"/>
    <property type="match status" value="1"/>
</dbReference>
<dbReference type="GO" id="GO:0004519">
    <property type="term" value="F:endonuclease activity"/>
    <property type="evidence" value="ECO:0007669"/>
    <property type="project" value="UniProtKB-KW"/>
</dbReference>
<evidence type="ECO:0000256" key="4">
    <source>
        <dbReference type="ARBA" id="ARBA00022759"/>
    </source>
</evidence>
<dbReference type="GO" id="GO:0003676">
    <property type="term" value="F:nucleic acid binding"/>
    <property type="evidence" value="ECO:0007669"/>
    <property type="project" value="InterPro"/>
</dbReference>
<reference evidence="11" key="1">
    <citation type="journal article" date="2017" name="bioRxiv">
        <title>Comparative analysis of the genomes of Stylophora pistillata and Acropora digitifera provides evidence for extensive differences between species of corals.</title>
        <authorList>
            <person name="Voolstra C.R."/>
            <person name="Li Y."/>
            <person name="Liew Y.J."/>
            <person name="Baumgarten S."/>
            <person name="Zoccola D."/>
            <person name="Flot J.-F."/>
            <person name="Tambutte S."/>
            <person name="Allemand D."/>
            <person name="Aranda M."/>
        </authorList>
    </citation>
    <scope>NUCLEOTIDE SEQUENCE [LARGE SCALE GENOMIC DNA]</scope>
</reference>
<feature type="region of interest" description="Disordered" evidence="7">
    <location>
        <begin position="1085"/>
        <end position="1139"/>
    </location>
</feature>
<dbReference type="InterPro" id="IPR041373">
    <property type="entry name" value="RT_RNaseH"/>
</dbReference>
<feature type="domain" description="Integrase catalytic" evidence="9">
    <location>
        <begin position="923"/>
        <end position="1023"/>
    </location>
</feature>
<dbReference type="SUPFAM" id="SSF53098">
    <property type="entry name" value="Ribonuclease H-like"/>
    <property type="match status" value="1"/>
</dbReference>
<evidence type="ECO:0000256" key="3">
    <source>
        <dbReference type="ARBA" id="ARBA00022722"/>
    </source>
</evidence>
<dbReference type="PANTHER" id="PTHR37984:SF11">
    <property type="entry name" value="INTEGRASE CATALYTIC DOMAIN-CONTAINING PROTEIN"/>
    <property type="match status" value="1"/>
</dbReference>
<dbReference type="CDD" id="cd09274">
    <property type="entry name" value="RNase_HI_RT_Ty3"/>
    <property type="match status" value="1"/>
</dbReference>
<dbReference type="InterPro" id="IPR043128">
    <property type="entry name" value="Rev_trsase/Diguanyl_cyclase"/>
</dbReference>
<dbReference type="SUPFAM" id="SSF56672">
    <property type="entry name" value="DNA/RNA polymerases"/>
    <property type="match status" value="2"/>
</dbReference>
<evidence type="ECO:0000256" key="7">
    <source>
        <dbReference type="SAM" id="MobiDB-lite"/>
    </source>
</evidence>
<dbReference type="GO" id="GO:0015074">
    <property type="term" value="P:DNA integration"/>
    <property type="evidence" value="ECO:0007669"/>
    <property type="project" value="InterPro"/>
</dbReference>
<keyword evidence="6" id="KW-0695">RNA-directed DNA polymerase</keyword>
<dbReference type="Gene3D" id="1.10.340.70">
    <property type="match status" value="1"/>
</dbReference>
<dbReference type="Pfam" id="PF17921">
    <property type="entry name" value="Integrase_H2C2"/>
    <property type="match status" value="1"/>
</dbReference>
<keyword evidence="3" id="KW-0540">Nuclease</keyword>
<sequence length="1139" mass="129801">MHIDLDPSVTPVHAPSRRVPVAKLNRVNEELERLCVEGIIRPVTQSTDWFSNMLVKEKPNGKLRICINPSQTINKTIKRPKYTKPTIEERLPLLTNAKMDLSPNLVKPGTINQIREETGKDPLNKVVLSSWPCQKNEVPEEIRAYWDLRDEISDVQDIFVTLSDSGAAPEEETQYPKAMRLLDAIFCHKLASRLNDISSVKQNRKSPRQQTSLRPDCSSLARIASSEHPRKNKYAISSLINVGPMIFARNYSLSVSNGRDIPTVDIEVGGVRLEGVLVDSGSTCNAIDRATLERLKEKKVKCVSRKSNIKLYSYESNEPLTTAAREILSRETSEELAILKLEINAMEEENLLRDFSECFEGAGKLKGFQAKLHVDTSIKPVAQKLRPPPYGLRDKIEQKLKELVNCDIIEPVEGPTPWVSPVVVVPKPSGDIRLCVDMRKANEAIVRERHPIPTVDDILYQMNGSKVFSKLDLKWGFHHIELEQQSRVITTFITHKGLYGYKRLTFGISSAPELYHHNIQQVLAGCEGAYNIYDDIIIHGRTVEEHDSRLQKTIECISDKGLTLNPDKCVFRMLPLTFMGYLLLRKGIGPTESRVDAVVRAKEPTNAEEVRSFLGLVNFSARFIPNLVSMSERFRELTRKDVPFKWGTEQGATFEILKNASPVGLGAVLTQVQEGQERVIAYASRAFTGVESRHSQKEREALELVWGCDRFHMYLYGMEFILLTDHKPLETIYSTSYRNLARIERWVLRLQPYRIRVEYVPSKQNIADSLSRRVGKEELSSHNDAEEFIRSVAETSAPVAIPIKEIERESATDPEISQLQECVLTGDWDKAPPQYKQVRNELSFLGKLVLRGTRLLIPRRLRERVLDLAHEGHQGLVKTKQRLRTKVWWAGIDKQVENRCNTCHGCQLVGLPTPPEPLRHTQFPSQPWIDLAADLVAPLPSGEYVLVVVDYYSRYFELDILTSVTSTKVIESLDKIFCTHGLPQSLKTDNGSQFVSDEFERFLETNDIEHRTSTPHGLRQMGREIRSKIPELGNSRYSDSETRDKDVEIKLERTDFADGKMRVRESELDPGVNMRRNVADVKKYLREDTTADEQVVEDDPSEEDDTGRRTEPQGRPVRERRPPENLKDFEGYELCLVKE</sequence>
<evidence type="ECO:0000259" key="9">
    <source>
        <dbReference type="PROSITE" id="PS50994"/>
    </source>
</evidence>
<keyword evidence="2" id="KW-0548">Nucleotidyltransferase</keyword>
<evidence type="ECO:0000256" key="2">
    <source>
        <dbReference type="ARBA" id="ARBA00022695"/>
    </source>
</evidence>